<feature type="repeat" description="ANK" evidence="3">
    <location>
        <begin position="342"/>
        <end position="374"/>
    </location>
</feature>
<dbReference type="Gene3D" id="1.25.40.20">
    <property type="entry name" value="Ankyrin repeat-containing domain"/>
    <property type="match status" value="5"/>
</dbReference>
<dbReference type="SMART" id="SM00248">
    <property type="entry name" value="ANK"/>
    <property type="match status" value="12"/>
</dbReference>
<dbReference type="InterPro" id="IPR002110">
    <property type="entry name" value="Ankyrin_rpt"/>
</dbReference>
<evidence type="ECO:0000256" key="2">
    <source>
        <dbReference type="ARBA" id="ARBA00023043"/>
    </source>
</evidence>
<sequence>MPVFAGKQVVPVDYEAEVSQRLLEAALSGDLDSALQCIADPCVDVNYVGAVSLKTRRSDVVPCGESASEVRVECDEFKTDVTALFLAVHAGSVALVKKLLSIGADVNQTLFKGFATTAAVREGHLEILEILLKAGASQSSCEEALLEACNHGKAREVELLMDTDLVRPHIAVHGLVTACCRGLLDVVDTLMKCGVDVCATDRVLLKSSKPSLHMNVDCTALVASVVSRQTVIVRLLLQAGARTDINVRLGAWLWDTSSGEEFRVGAGLAEPYPITWCAVEYYESSGSILSMLLEHLSPNTPHYGRTLIHHAVLCGNPGAVNVLVSSGADIEAPIKMENPKMSNIRPIHMAARLGLSAVLQCLVDAGCDLNSKTGSGDTALMISAKYKHKECLKVLAMAGADFGMTNASSHSASSIAGSNRWALGFQRAVVEVLLSGKIPFSGDYSVFFPLMVAVQAGDADALKVLIQSEAFDLNYQDENGFSAVMIAALKGHVEAFRTLVFAGADVRLCNRAGETAITISELNPKRDQFEKVMLEFALEKGSRDTRGFYALHSAARRGDTGAAKLLTSRGYGVNVLDGEGYTPLMLAAREGHGPICKLLISSGAQCDYENHRGETALSLVKKRGGKMGYDEVTEILLDELARELVLAGSEVQKHTKGGRGSPHLKTIKMVLSSGTLRWGSSRSKNVVCRVAEMGPSDAFRKNRARKGGADEMGIFRVVTSRAKEVHFVCQGGRERAELWVRGIRLVTREVIICGSARS</sequence>
<protein>
    <recommendedName>
        <fullName evidence="6">Ankyrin-3</fullName>
    </recommendedName>
</protein>
<keyword evidence="1" id="KW-0677">Repeat</keyword>
<comment type="caution">
    <text evidence="4">The sequence shown here is derived from an EMBL/GenBank/DDBJ whole genome shotgun (WGS) entry which is preliminary data.</text>
</comment>
<organism evidence="4 5">
    <name type="scientific">Trapa incisa</name>
    <dbReference type="NCBI Taxonomy" id="236973"/>
    <lineage>
        <taxon>Eukaryota</taxon>
        <taxon>Viridiplantae</taxon>
        <taxon>Streptophyta</taxon>
        <taxon>Embryophyta</taxon>
        <taxon>Tracheophyta</taxon>
        <taxon>Spermatophyta</taxon>
        <taxon>Magnoliopsida</taxon>
        <taxon>eudicotyledons</taxon>
        <taxon>Gunneridae</taxon>
        <taxon>Pentapetalae</taxon>
        <taxon>rosids</taxon>
        <taxon>malvids</taxon>
        <taxon>Myrtales</taxon>
        <taxon>Lythraceae</taxon>
        <taxon>Trapa</taxon>
    </lineage>
</organism>
<gene>
    <name evidence="4" type="ORF">SAY87_007231</name>
</gene>
<feature type="repeat" description="ANK" evidence="3">
    <location>
        <begin position="546"/>
        <end position="578"/>
    </location>
</feature>
<feature type="repeat" description="ANK" evidence="3">
    <location>
        <begin position="303"/>
        <end position="335"/>
    </location>
</feature>
<dbReference type="InterPro" id="IPR051165">
    <property type="entry name" value="Multifunctional_ANK_Repeat"/>
</dbReference>
<dbReference type="AlphaFoldDB" id="A0AAN7K0N6"/>
<keyword evidence="2 3" id="KW-0040">ANK repeat</keyword>
<dbReference type="PROSITE" id="PS50088">
    <property type="entry name" value="ANK_REPEAT"/>
    <property type="match status" value="7"/>
</dbReference>
<name>A0AAN7K0N6_9MYRT</name>
<dbReference type="PROSITE" id="PS50297">
    <property type="entry name" value="ANK_REP_REGION"/>
    <property type="match status" value="5"/>
</dbReference>
<dbReference type="EMBL" id="JAXIOK010000013">
    <property type="protein sequence ID" value="KAK4757104.1"/>
    <property type="molecule type" value="Genomic_DNA"/>
</dbReference>
<evidence type="ECO:0000256" key="1">
    <source>
        <dbReference type="ARBA" id="ARBA00022737"/>
    </source>
</evidence>
<keyword evidence="5" id="KW-1185">Reference proteome</keyword>
<dbReference type="Pfam" id="PF12796">
    <property type="entry name" value="Ank_2"/>
    <property type="match status" value="3"/>
</dbReference>
<evidence type="ECO:0000313" key="4">
    <source>
        <dbReference type="EMBL" id="KAK4757104.1"/>
    </source>
</evidence>
<accession>A0AAN7K0N6</accession>
<evidence type="ECO:0000313" key="5">
    <source>
        <dbReference type="Proteomes" id="UP001345219"/>
    </source>
</evidence>
<evidence type="ECO:0008006" key="6">
    <source>
        <dbReference type="Google" id="ProtNLM"/>
    </source>
</evidence>
<dbReference type="InterPro" id="IPR036770">
    <property type="entry name" value="Ankyrin_rpt-contain_sf"/>
</dbReference>
<proteinExistence type="predicted"/>
<dbReference type="SUPFAM" id="SSF48403">
    <property type="entry name" value="Ankyrin repeat"/>
    <property type="match status" value="2"/>
</dbReference>
<feature type="repeat" description="ANK" evidence="3">
    <location>
        <begin position="579"/>
        <end position="611"/>
    </location>
</feature>
<reference evidence="4 5" key="1">
    <citation type="journal article" date="2023" name="Hortic Res">
        <title>Pangenome of water caltrop reveals structural variations and asymmetric subgenome divergence after allopolyploidization.</title>
        <authorList>
            <person name="Zhang X."/>
            <person name="Chen Y."/>
            <person name="Wang L."/>
            <person name="Yuan Y."/>
            <person name="Fang M."/>
            <person name="Shi L."/>
            <person name="Lu R."/>
            <person name="Comes H.P."/>
            <person name="Ma Y."/>
            <person name="Chen Y."/>
            <person name="Huang G."/>
            <person name="Zhou Y."/>
            <person name="Zheng Z."/>
            <person name="Qiu Y."/>
        </authorList>
    </citation>
    <scope>NUCLEOTIDE SEQUENCE [LARGE SCALE GENOMIC DNA]</scope>
    <source>
        <tissue evidence="4">Roots</tissue>
    </source>
</reference>
<dbReference type="Pfam" id="PF00023">
    <property type="entry name" value="Ank"/>
    <property type="match status" value="2"/>
</dbReference>
<evidence type="ECO:0000256" key="3">
    <source>
        <dbReference type="PROSITE-ProRule" id="PRU00023"/>
    </source>
</evidence>
<dbReference type="PANTHER" id="PTHR24123:SF139">
    <property type="entry name" value="ANKYRIN"/>
    <property type="match status" value="1"/>
</dbReference>
<dbReference type="Proteomes" id="UP001345219">
    <property type="component" value="Chromosome 6"/>
</dbReference>
<feature type="repeat" description="ANK" evidence="3">
    <location>
        <begin position="375"/>
        <end position="407"/>
    </location>
</feature>
<dbReference type="PANTHER" id="PTHR24123">
    <property type="entry name" value="ANKYRIN REPEAT-CONTAINING"/>
    <property type="match status" value="1"/>
</dbReference>
<feature type="repeat" description="ANK" evidence="3">
    <location>
        <begin position="79"/>
        <end position="107"/>
    </location>
</feature>
<feature type="repeat" description="ANK" evidence="3">
    <location>
        <begin position="479"/>
        <end position="511"/>
    </location>
</feature>